<sequence length="530" mass="61040">MAPPKQMKAKWELVLQKMRQVGYCKDWNAVSIKVKINKAVDCVEGKVDFGSRTDIGRFIKENPAIVDTLNSHLDSVAAKCREAQTVKDGKKNVTHKKQDAAREAGLKMWNAFCHAQERTALVPTTKTRELSKSPVSSAGKKRSADASLDKENGDNDNSTSDMFVHVHSRKRACRGNDEVHETLSRFEAHQAEQNRMNQEFIKNQQEFGEVLMEELRASRQLAERRQKEQILIYISLIFLTKEQEKKRCGVLRYIPPAPTSSLLLLPMLPLKIPDDLRDRLPWPEKIQRNFERVAMNSTDECDWYGPYNTLLTYTFPSKIPGHQGSFQVSPQYVRDGCSGGSDTLFFIISREHFPCCIVNITPLHHLRAPGHRESAYWQLAKYIRLLYEDEPLNRVRTSWLMASKRWVPTSWPKPSYIEDHAWGRYPRHWWRHKIKTLLGATTFLTLVNTITDVTELYEAIHPIPSLPAQLPLSVQDATKFHIELFDHRMLSPTLTPMEDEGLDVGDLQQLDKLDRRGNLDQAQLFDRTLV</sequence>
<gene>
    <name evidence="2" type="ORF">M422DRAFT_52316</name>
</gene>
<reference evidence="2 3" key="1">
    <citation type="submission" date="2014-06" db="EMBL/GenBank/DDBJ databases">
        <title>Evolutionary Origins and Diversification of the Mycorrhizal Mutualists.</title>
        <authorList>
            <consortium name="DOE Joint Genome Institute"/>
            <consortium name="Mycorrhizal Genomics Consortium"/>
            <person name="Kohler A."/>
            <person name="Kuo A."/>
            <person name="Nagy L.G."/>
            <person name="Floudas D."/>
            <person name="Copeland A."/>
            <person name="Barry K.W."/>
            <person name="Cichocki N."/>
            <person name="Veneault-Fourrey C."/>
            <person name="LaButti K."/>
            <person name="Lindquist E.A."/>
            <person name="Lipzen A."/>
            <person name="Lundell T."/>
            <person name="Morin E."/>
            <person name="Murat C."/>
            <person name="Riley R."/>
            <person name="Ohm R."/>
            <person name="Sun H."/>
            <person name="Tunlid A."/>
            <person name="Henrissat B."/>
            <person name="Grigoriev I.V."/>
            <person name="Hibbett D.S."/>
            <person name="Martin F."/>
        </authorList>
    </citation>
    <scope>NUCLEOTIDE SEQUENCE [LARGE SCALE GENOMIC DNA]</scope>
    <source>
        <strain evidence="2 3">SS14</strain>
    </source>
</reference>
<feature type="compositionally biased region" description="Basic and acidic residues" evidence="1">
    <location>
        <begin position="142"/>
        <end position="153"/>
    </location>
</feature>
<evidence type="ECO:0000256" key="1">
    <source>
        <dbReference type="SAM" id="MobiDB-lite"/>
    </source>
</evidence>
<protein>
    <submittedName>
        <fullName evidence="2">Uncharacterized protein</fullName>
    </submittedName>
</protein>
<accession>A0A0C9V8A1</accession>
<keyword evidence="3" id="KW-1185">Reference proteome</keyword>
<proteinExistence type="predicted"/>
<dbReference type="HOGENOM" id="CLU_514050_0_0_1"/>
<name>A0A0C9V8A1_SPHS4</name>
<feature type="region of interest" description="Disordered" evidence="1">
    <location>
        <begin position="123"/>
        <end position="160"/>
    </location>
</feature>
<dbReference type="EMBL" id="KN837209">
    <property type="protein sequence ID" value="KIJ33675.1"/>
    <property type="molecule type" value="Genomic_DNA"/>
</dbReference>
<organism evidence="2 3">
    <name type="scientific">Sphaerobolus stellatus (strain SS14)</name>
    <dbReference type="NCBI Taxonomy" id="990650"/>
    <lineage>
        <taxon>Eukaryota</taxon>
        <taxon>Fungi</taxon>
        <taxon>Dikarya</taxon>
        <taxon>Basidiomycota</taxon>
        <taxon>Agaricomycotina</taxon>
        <taxon>Agaricomycetes</taxon>
        <taxon>Phallomycetidae</taxon>
        <taxon>Geastrales</taxon>
        <taxon>Sphaerobolaceae</taxon>
        <taxon>Sphaerobolus</taxon>
    </lineage>
</organism>
<evidence type="ECO:0000313" key="3">
    <source>
        <dbReference type="Proteomes" id="UP000054279"/>
    </source>
</evidence>
<dbReference type="AlphaFoldDB" id="A0A0C9V8A1"/>
<evidence type="ECO:0000313" key="2">
    <source>
        <dbReference type="EMBL" id="KIJ33675.1"/>
    </source>
</evidence>
<dbReference type="Proteomes" id="UP000054279">
    <property type="component" value="Unassembled WGS sequence"/>
</dbReference>